<dbReference type="GO" id="GO:0071555">
    <property type="term" value="P:cell wall organization"/>
    <property type="evidence" value="ECO:0007669"/>
    <property type="project" value="TreeGrafter"/>
</dbReference>
<dbReference type="PANTHER" id="PTHR22926">
    <property type="entry name" value="PHOSPHO-N-ACETYLMURAMOYL-PENTAPEPTIDE-TRANSFERASE"/>
    <property type="match status" value="1"/>
</dbReference>
<dbReference type="GO" id="GO:0044038">
    <property type="term" value="P:cell wall macromolecule biosynthetic process"/>
    <property type="evidence" value="ECO:0007669"/>
    <property type="project" value="TreeGrafter"/>
</dbReference>
<comment type="subcellular location">
    <subcellularLocation>
        <location evidence="1">Cell membrane</location>
        <topology evidence="1">Multi-pass membrane protein</topology>
    </subcellularLocation>
</comment>
<evidence type="ECO:0000256" key="2">
    <source>
        <dbReference type="ARBA" id="ARBA00022475"/>
    </source>
</evidence>
<feature type="transmembrane region" description="Helical" evidence="8">
    <location>
        <begin position="136"/>
        <end position="155"/>
    </location>
</feature>
<dbReference type="EC" id="2.7.8.-" evidence="9"/>
<dbReference type="GO" id="GO:0016780">
    <property type="term" value="F:phosphotransferase activity, for other substituted phosphate groups"/>
    <property type="evidence" value="ECO:0007669"/>
    <property type="project" value="InterPro"/>
</dbReference>
<dbReference type="GO" id="GO:0046872">
    <property type="term" value="F:metal ion binding"/>
    <property type="evidence" value="ECO:0007669"/>
    <property type="project" value="UniProtKB-KW"/>
</dbReference>
<evidence type="ECO:0000256" key="5">
    <source>
        <dbReference type="ARBA" id="ARBA00022989"/>
    </source>
</evidence>
<dbReference type="Proteomes" id="UP001431776">
    <property type="component" value="Unassembled WGS sequence"/>
</dbReference>
<feature type="transmembrane region" description="Helical" evidence="8">
    <location>
        <begin position="192"/>
        <end position="209"/>
    </location>
</feature>
<accession>A0AAW6TV59</accession>
<keyword evidence="7" id="KW-0460">Magnesium</keyword>
<feature type="transmembrane region" description="Helical" evidence="8">
    <location>
        <begin position="242"/>
        <end position="266"/>
    </location>
</feature>
<keyword evidence="7" id="KW-0479">Metal-binding</keyword>
<sequence>MTTYFSVWLGSLFLALVLTPAVIWLARRVGAVDRPGVRTVHTRPVPRIGGIAIFLSAVGLIVPVLFLDNRIGDVFRGMSLQVGTLLGAAMLIFLVGLVDDLKGLPARVKLLAEVLAAVWLCHVGIRISALEITDGYVLYLGQWGAPLTILWIIGITNAVNLSDGLDGLAAGVSAVACAVIAVFAIYSGNPVMAVFMLALLGGLCGFLFYNFNPAKIFMGDCGSLFVGFTIAASSTMCLTKSHALVGLALPILALGIPIFDAFFAILRRFLERRSLFAPDRSHFHHRLIDLGLKQRYAVLAIYFATCMATCLGLFMMVRKDVGALVLFACILLLVLLLFRVVGAVRLRETVAALQDKYAMACRQRKERRTFEDLELRFRRAQDTSEWWQAVCDAGKGLDFAWVSLMVRDKEGNLDTRVWRGGRSSPPPSRIVTMNLPIREVNAQTTMEFEVAIAVDESLESAGRRGALFSRLIDKHRPARSEPVVCEVGAAE</sequence>
<feature type="transmembrane region" description="Helical" evidence="8">
    <location>
        <begin position="216"/>
        <end position="236"/>
    </location>
</feature>
<evidence type="ECO:0000256" key="7">
    <source>
        <dbReference type="PIRSR" id="PIRSR600715-1"/>
    </source>
</evidence>
<dbReference type="GO" id="GO:0009103">
    <property type="term" value="P:lipopolysaccharide biosynthetic process"/>
    <property type="evidence" value="ECO:0007669"/>
    <property type="project" value="TreeGrafter"/>
</dbReference>
<dbReference type="CDD" id="cd06853">
    <property type="entry name" value="GT_WecA_like"/>
    <property type="match status" value="1"/>
</dbReference>
<dbReference type="PANTHER" id="PTHR22926:SF3">
    <property type="entry name" value="UNDECAPRENYL-PHOSPHATE ALPHA-N-ACETYLGLUCOSAMINYL 1-PHOSPHATE TRANSFERASE"/>
    <property type="match status" value="1"/>
</dbReference>
<feature type="transmembrane region" description="Helical" evidence="8">
    <location>
        <begin position="47"/>
        <end position="66"/>
    </location>
</feature>
<dbReference type="GO" id="GO:0005886">
    <property type="term" value="C:plasma membrane"/>
    <property type="evidence" value="ECO:0007669"/>
    <property type="project" value="UniProtKB-SubCell"/>
</dbReference>
<evidence type="ECO:0000256" key="4">
    <source>
        <dbReference type="ARBA" id="ARBA00022692"/>
    </source>
</evidence>
<keyword evidence="6 8" id="KW-0472">Membrane</keyword>
<evidence type="ECO:0000256" key="1">
    <source>
        <dbReference type="ARBA" id="ARBA00004651"/>
    </source>
</evidence>
<gene>
    <name evidence="9" type="ORF">QJ522_10705</name>
</gene>
<evidence type="ECO:0000256" key="6">
    <source>
        <dbReference type="ARBA" id="ARBA00023136"/>
    </source>
</evidence>
<dbReference type="AlphaFoldDB" id="A0AAW6TV59"/>
<feature type="transmembrane region" description="Helical" evidence="8">
    <location>
        <begin position="296"/>
        <end position="317"/>
    </location>
</feature>
<keyword evidence="10" id="KW-1185">Reference proteome</keyword>
<feature type="transmembrane region" description="Helical" evidence="8">
    <location>
        <begin position="78"/>
        <end position="98"/>
    </location>
</feature>
<protein>
    <submittedName>
        <fullName evidence="9">MraY family glycosyltransferase</fullName>
        <ecNumber evidence="9">2.7.8.-</ecNumber>
    </submittedName>
</protein>
<feature type="binding site" evidence="7">
    <location>
        <position position="220"/>
    </location>
    <ligand>
        <name>Mg(2+)</name>
        <dbReference type="ChEBI" id="CHEBI:18420"/>
    </ligand>
</feature>
<dbReference type="Pfam" id="PF00953">
    <property type="entry name" value="Glycos_transf_4"/>
    <property type="match status" value="1"/>
</dbReference>
<evidence type="ECO:0000313" key="10">
    <source>
        <dbReference type="Proteomes" id="UP001431776"/>
    </source>
</evidence>
<keyword evidence="4 8" id="KW-0812">Transmembrane</keyword>
<comment type="cofactor">
    <cofactor evidence="7">
        <name>Mg(2+)</name>
        <dbReference type="ChEBI" id="CHEBI:18420"/>
    </cofactor>
</comment>
<keyword evidence="3 9" id="KW-0808">Transferase</keyword>
<reference evidence="9" key="1">
    <citation type="submission" date="2023-05" db="EMBL/GenBank/DDBJ databases">
        <title>Anaerotaeda fermentans gen. nov., sp. nov., a novel anaerobic planctomycete of the new family within the order Sedimentisphaerales isolated from Taman Peninsula, Russia.</title>
        <authorList>
            <person name="Khomyakova M.A."/>
            <person name="Merkel A.Y."/>
            <person name="Slobodkin A.I."/>
        </authorList>
    </citation>
    <scope>NUCLEOTIDE SEQUENCE</scope>
    <source>
        <strain evidence="9">M17dextr</strain>
    </source>
</reference>
<evidence type="ECO:0000313" key="9">
    <source>
        <dbReference type="EMBL" id="MDI6449512.1"/>
    </source>
</evidence>
<feature type="transmembrane region" description="Helical" evidence="8">
    <location>
        <begin position="110"/>
        <end position="130"/>
    </location>
</feature>
<comment type="caution">
    <text evidence="9">The sequence shown here is derived from an EMBL/GenBank/DDBJ whole genome shotgun (WGS) entry which is preliminary data.</text>
</comment>
<dbReference type="RefSeq" id="WP_349244921.1">
    <property type="nucleotide sequence ID" value="NZ_JASCXX010000011.1"/>
</dbReference>
<feature type="binding site" evidence="7">
    <location>
        <position position="160"/>
    </location>
    <ligand>
        <name>Mg(2+)</name>
        <dbReference type="ChEBI" id="CHEBI:18420"/>
    </ligand>
</feature>
<name>A0AAW6TV59_9BACT</name>
<organism evidence="9 10">
    <name type="scientific">Anaerobaca lacustris</name>
    <dbReference type="NCBI Taxonomy" id="3044600"/>
    <lineage>
        <taxon>Bacteria</taxon>
        <taxon>Pseudomonadati</taxon>
        <taxon>Planctomycetota</taxon>
        <taxon>Phycisphaerae</taxon>
        <taxon>Sedimentisphaerales</taxon>
        <taxon>Anaerobacaceae</taxon>
        <taxon>Anaerobaca</taxon>
    </lineage>
</organism>
<feature type="transmembrane region" description="Helical" evidence="8">
    <location>
        <begin position="323"/>
        <end position="341"/>
    </location>
</feature>
<feature type="transmembrane region" description="Helical" evidence="8">
    <location>
        <begin position="167"/>
        <end position="186"/>
    </location>
</feature>
<dbReference type="PROSITE" id="PS01348">
    <property type="entry name" value="MRAY_2"/>
    <property type="match status" value="1"/>
</dbReference>
<evidence type="ECO:0000256" key="3">
    <source>
        <dbReference type="ARBA" id="ARBA00022679"/>
    </source>
</evidence>
<keyword evidence="2" id="KW-1003">Cell membrane</keyword>
<dbReference type="InterPro" id="IPR018480">
    <property type="entry name" value="PNAcMuramoyl-5peptid_Trfase_CS"/>
</dbReference>
<keyword evidence="5 8" id="KW-1133">Transmembrane helix</keyword>
<feature type="transmembrane region" description="Helical" evidence="8">
    <location>
        <begin position="6"/>
        <end position="26"/>
    </location>
</feature>
<dbReference type="EMBL" id="JASCXX010000011">
    <property type="protein sequence ID" value="MDI6449512.1"/>
    <property type="molecule type" value="Genomic_DNA"/>
</dbReference>
<evidence type="ECO:0000256" key="8">
    <source>
        <dbReference type="SAM" id="Phobius"/>
    </source>
</evidence>
<dbReference type="InterPro" id="IPR000715">
    <property type="entry name" value="Glycosyl_transferase_4"/>
</dbReference>
<proteinExistence type="predicted"/>